<feature type="modified residue" description="4-aspartylphosphate" evidence="1">
    <location>
        <position position="63"/>
    </location>
</feature>
<name>A0ABW5KUB7_9FLAO</name>
<dbReference type="Gene3D" id="3.40.50.2300">
    <property type="match status" value="1"/>
</dbReference>
<gene>
    <name evidence="3" type="ORF">ACFSQP_08725</name>
</gene>
<sequence>MPVIDITCIIDDDPIHVFGVKRILTLSNFTRSCMIFKNGQEALDNLRPILISGTRVPEIILLDINMPIMDGWEFLEEFVKIPTSKTVTIYIVSSSIDPADIDRAKAYEAVSNYIIKPVTFESLKTIMADFTENEESGE</sequence>
<keyword evidence="1" id="KW-0597">Phosphoprotein</keyword>
<reference evidence="4" key="1">
    <citation type="journal article" date="2019" name="Int. J. Syst. Evol. Microbiol.">
        <title>The Global Catalogue of Microorganisms (GCM) 10K type strain sequencing project: providing services to taxonomists for standard genome sequencing and annotation.</title>
        <authorList>
            <consortium name="The Broad Institute Genomics Platform"/>
            <consortium name="The Broad Institute Genome Sequencing Center for Infectious Disease"/>
            <person name="Wu L."/>
            <person name="Ma J."/>
        </authorList>
    </citation>
    <scope>NUCLEOTIDE SEQUENCE [LARGE SCALE GENOMIC DNA]</scope>
    <source>
        <strain evidence="4">KCTC 42587</strain>
    </source>
</reference>
<proteinExistence type="predicted"/>
<accession>A0ABW5KUB7</accession>
<feature type="domain" description="Response regulatory" evidence="2">
    <location>
        <begin position="6"/>
        <end position="131"/>
    </location>
</feature>
<dbReference type="PANTHER" id="PTHR44520">
    <property type="entry name" value="RESPONSE REGULATOR RCP1-RELATED"/>
    <property type="match status" value="1"/>
</dbReference>
<dbReference type="Proteomes" id="UP001597472">
    <property type="component" value="Unassembled WGS sequence"/>
</dbReference>
<evidence type="ECO:0000313" key="3">
    <source>
        <dbReference type="EMBL" id="MFD2551898.1"/>
    </source>
</evidence>
<evidence type="ECO:0000313" key="4">
    <source>
        <dbReference type="Proteomes" id="UP001597472"/>
    </source>
</evidence>
<comment type="caution">
    <text evidence="3">The sequence shown here is derived from an EMBL/GenBank/DDBJ whole genome shotgun (WGS) entry which is preliminary data.</text>
</comment>
<dbReference type="SUPFAM" id="SSF52172">
    <property type="entry name" value="CheY-like"/>
    <property type="match status" value="1"/>
</dbReference>
<protein>
    <submittedName>
        <fullName evidence="3">Response regulator</fullName>
    </submittedName>
</protein>
<dbReference type="SMART" id="SM00448">
    <property type="entry name" value="REC"/>
    <property type="match status" value="1"/>
</dbReference>
<dbReference type="PANTHER" id="PTHR44520:SF2">
    <property type="entry name" value="RESPONSE REGULATOR RCP1"/>
    <property type="match status" value="1"/>
</dbReference>
<keyword evidence="4" id="KW-1185">Reference proteome</keyword>
<dbReference type="InterPro" id="IPR001789">
    <property type="entry name" value="Sig_transdc_resp-reg_receiver"/>
</dbReference>
<dbReference type="RefSeq" id="WP_376893498.1">
    <property type="nucleotide sequence ID" value="NZ_JBHULS010000003.1"/>
</dbReference>
<dbReference type="Pfam" id="PF00072">
    <property type="entry name" value="Response_reg"/>
    <property type="match status" value="1"/>
</dbReference>
<dbReference type="InterPro" id="IPR052893">
    <property type="entry name" value="TCS_response_regulator"/>
</dbReference>
<evidence type="ECO:0000259" key="2">
    <source>
        <dbReference type="PROSITE" id="PS50110"/>
    </source>
</evidence>
<dbReference type="PROSITE" id="PS50110">
    <property type="entry name" value="RESPONSE_REGULATORY"/>
    <property type="match status" value="1"/>
</dbReference>
<dbReference type="EMBL" id="JBHULS010000003">
    <property type="protein sequence ID" value="MFD2551898.1"/>
    <property type="molecule type" value="Genomic_DNA"/>
</dbReference>
<organism evidence="3 4">
    <name type="scientific">Bizionia sediminis</name>
    <dbReference type="NCBI Taxonomy" id="1737064"/>
    <lineage>
        <taxon>Bacteria</taxon>
        <taxon>Pseudomonadati</taxon>
        <taxon>Bacteroidota</taxon>
        <taxon>Flavobacteriia</taxon>
        <taxon>Flavobacteriales</taxon>
        <taxon>Flavobacteriaceae</taxon>
        <taxon>Bizionia</taxon>
    </lineage>
</organism>
<dbReference type="InterPro" id="IPR011006">
    <property type="entry name" value="CheY-like_superfamily"/>
</dbReference>
<evidence type="ECO:0000256" key="1">
    <source>
        <dbReference type="PROSITE-ProRule" id="PRU00169"/>
    </source>
</evidence>